<organism evidence="1 2">
    <name type="scientific">Shivajiella indica</name>
    <dbReference type="NCBI Taxonomy" id="872115"/>
    <lineage>
        <taxon>Bacteria</taxon>
        <taxon>Pseudomonadati</taxon>
        <taxon>Bacteroidota</taxon>
        <taxon>Cytophagia</taxon>
        <taxon>Cytophagales</taxon>
        <taxon>Cyclobacteriaceae</taxon>
        <taxon>Shivajiella</taxon>
    </lineage>
</organism>
<dbReference type="PANTHER" id="PTHR30164:SF2">
    <property type="entry name" value="PROTEIN MTFA"/>
    <property type="match status" value="1"/>
</dbReference>
<sequence length="255" mass="30192">MLFIFHLPRSLFELFSEIRLLLFSKKLTKDDITVLQKLFPFFNQLRKEHQEEFLEKLRIFLASKTFFARGGLKEITREMELLIGATAVMVTFGFNQVRMKHFSKILIYPDNYYSTINKKYHQGEVNPKLGIIVLSWKSFVEGFLIANDGVNLGIHEMAHALKLENQIHYNQESNFFNPQRWKVYTKYANEEIQKIIAREGSFFRDAAAINIHEFFAISLESFFEKPSEFEQYHPELYKAMVFLLKQNPIVLFQKP</sequence>
<dbReference type="InterPro" id="IPR010384">
    <property type="entry name" value="MtfA_fam"/>
</dbReference>
<comment type="caution">
    <text evidence="1">The sequence shown here is derived from an EMBL/GenBank/DDBJ whole genome shotgun (WGS) entry which is preliminary data.</text>
</comment>
<dbReference type="Gene3D" id="1.10.472.150">
    <property type="entry name" value="Glucose-regulated metallo-peptidase M90, N-terminal domain"/>
    <property type="match status" value="1"/>
</dbReference>
<protein>
    <submittedName>
        <fullName evidence="1">Zinc-dependent peptidase</fullName>
    </submittedName>
</protein>
<dbReference type="PANTHER" id="PTHR30164">
    <property type="entry name" value="MTFA PEPTIDASE"/>
    <property type="match status" value="1"/>
</dbReference>
<evidence type="ECO:0000313" key="2">
    <source>
        <dbReference type="Proteomes" id="UP001597414"/>
    </source>
</evidence>
<dbReference type="Gene3D" id="3.40.390.10">
    <property type="entry name" value="Collagenase (Catalytic Domain)"/>
    <property type="match status" value="1"/>
</dbReference>
<dbReference type="RefSeq" id="WP_380803643.1">
    <property type="nucleotide sequence ID" value="NZ_JBHUIV010000018.1"/>
</dbReference>
<dbReference type="EMBL" id="JBHUIV010000018">
    <property type="protein sequence ID" value="MFD2202574.1"/>
    <property type="molecule type" value="Genomic_DNA"/>
</dbReference>
<dbReference type="Pfam" id="PF06167">
    <property type="entry name" value="Peptidase_M90"/>
    <property type="match status" value="1"/>
</dbReference>
<dbReference type="Proteomes" id="UP001597414">
    <property type="component" value="Unassembled WGS sequence"/>
</dbReference>
<dbReference type="InterPro" id="IPR042252">
    <property type="entry name" value="MtfA_N"/>
</dbReference>
<dbReference type="SUPFAM" id="SSF55486">
    <property type="entry name" value="Metalloproteases ('zincins'), catalytic domain"/>
    <property type="match status" value="1"/>
</dbReference>
<evidence type="ECO:0000313" key="1">
    <source>
        <dbReference type="EMBL" id="MFD2202574.1"/>
    </source>
</evidence>
<name>A0ABW5BBL6_9BACT</name>
<dbReference type="InterPro" id="IPR024079">
    <property type="entry name" value="MetalloPept_cat_dom_sf"/>
</dbReference>
<keyword evidence="2" id="KW-1185">Reference proteome</keyword>
<dbReference type="CDD" id="cd20170">
    <property type="entry name" value="Peptidase_M90-like"/>
    <property type="match status" value="1"/>
</dbReference>
<accession>A0ABW5BBL6</accession>
<reference evidence="2" key="1">
    <citation type="journal article" date="2019" name="Int. J. Syst. Evol. Microbiol.">
        <title>The Global Catalogue of Microorganisms (GCM) 10K type strain sequencing project: providing services to taxonomists for standard genome sequencing and annotation.</title>
        <authorList>
            <consortium name="The Broad Institute Genomics Platform"/>
            <consortium name="The Broad Institute Genome Sequencing Center for Infectious Disease"/>
            <person name="Wu L."/>
            <person name="Ma J."/>
        </authorList>
    </citation>
    <scope>NUCLEOTIDE SEQUENCE [LARGE SCALE GENOMIC DNA]</scope>
    <source>
        <strain evidence="2">KCTC 19812</strain>
    </source>
</reference>
<gene>
    <name evidence="1" type="ORF">ACFSKV_13440</name>
</gene>
<proteinExistence type="predicted"/>